<feature type="transmembrane region" description="Helical" evidence="8">
    <location>
        <begin position="26"/>
        <end position="46"/>
    </location>
</feature>
<feature type="transmembrane region" description="Helical" evidence="8">
    <location>
        <begin position="84"/>
        <end position="103"/>
    </location>
</feature>
<proteinExistence type="inferred from homology"/>
<evidence type="ECO:0000256" key="7">
    <source>
        <dbReference type="RuleBase" id="RU003942"/>
    </source>
</evidence>
<comment type="subcellular location">
    <subcellularLocation>
        <location evidence="1 7">Cell membrane</location>
        <topology evidence="1 7">Multi-pass membrane protein</topology>
    </subcellularLocation>
</comment>
<reference evidence="9 11" key="1">
    <citation type="submission" date="2020-08" db="EMBL/GenBank/DDBJ databases">
        <title>Genomic Encyclopedia of Type Strains, Phase IV (KMG-IV): sequencing the most valuable type-strain genomes for metagenomic binning, comparative biology and taxonomic classification.</title>
        <authorList>
            <person name="Goeker M."/>
        </authorList>
    </citation>
    <scope>NUCLEOTIDE SEQUENCE [LARGE SCALE GENOMIC DNA]</scope>
    <source>
        <strain evidence="9 11">DSM 26963</strain>
    </source>
</reference>
<keyword evidence="5 8" id="KW-1133">Transmembrane helix</keyword>
<evidence type="ECO:0000256" key="1">
    <source>
        <dbReference type="ARBA" id="ARBA00004651"/>
    </source>
</evidence>
<evidence type="ECO:0000256" key="4">
    <source>
        <dbReference type="ARBA" id="ARBA00022692"/>
    </source>
</evidence>
<evidence type="ECO:0000256" key="6">
    <source>
        <dbReference type="ARBA" id="ARBA00023136"/>
    </source>
</evidence>
<feature type="transmembrane region" description="Helical" evidence="8">
    <location>
        <begin position="58"/>
        <end position="78"/>
    </location>
</feature>
<keyword evidence="3" id="KW-1003">Cell membrane</keyword>
<dbReference type="EMBL" id="JACHHD010000010">
    <property type="protein sequence ID" value="MBB5185123.1"/>
    <property type="molecule type" value="Genomic_DNA"/>
</dbReference>
<dbReference type="SUPFAM" id="SSF103481">
    <property type="entry name" value="Multidrug resistance efflux transporter EmrE"/>
    <property type="match status" value="1"/>
</dbReference>
<reference evidence="10 12" key="3">
    <citation type="journal article" date="2021" name="Sci. Rep.">
        <title>The distribution of antibiotic resistance genes in chicken gut microbiota commensals.</title>
        <authorList>
            <person name="Juricova H."/>
            <person name="Matiasovicova J."/>
            <person name="Kubasova T."/>
            <person name="Cejkova D."/>
            <person name="Rychlik I."/>
        </authorList>
    </citation>
    <scope>NUCLEOTIDE SEQUENCE [LARGE SCALE GENOMIC DNA]</scope>
    <source>
        <strain evidence="10 12">An423</strain>
    </source>
</reference>
<comment type="caution">
    <text evidence="9">The sequence shown here is derived from an EMBL/GenBank/DDBJ whole genome shotgun (WGS) entry which is preliminary data.</text>
</comment>
<dbReference type="PANTHER" id="PTHR30561:SF1">
    <property type="entry name" value="MULTIDRUG TRANSPORTER EMRE"/>
    <property type="match status" value="1"/>
</dbReference>
<accession>A0A7W8FXB0</accession>
<dbReference type="Proteomes" id="UP000775500">
    <property type="component" value="Unassembled WGS sequence"/>
</dbReference>
<sequence>MEYVLLGVAIFFEILASSLLHTSKGFTQFWPSLGCIVFYSICFFAFSKALLKIDLGIAYATWSAVGIICTTIIGVLVFDQKITGIGVLGVLLIIIGCIILNLYGSAHS</sequence>
<evidence type="ECO:0000313" key="12">
    <source>
        <dbReference type="Proteomes" id="UP000775500"/>
    </source>
</evidence>
<dbReference type="AlphaFoldDB" id="A0A7W8FXB0"/>
<name>A0A7W8FXB0_9FIRM</name>
<dbReference type="InterPro" id="IPR000390">
    <property type="entry name" value="Small_drug/metabolite_transptr"/>
</dbReference>
<dbReference type="Pfam" id="PF00893">
    <property type="entry name" value="Multi_Drug_Res"/>
    <property type="match status" value="1"/>
</dbReference>
<reference evidence="10" key="2">
    <citation type="submission" date="2020-08" db="EMBL/GenBank/DDBJ databases">
        <authorList>
            <person name="Cejkova D."/>
            <person name="Kubasova T."/>
            <person name="Jahodarova E."/>
            <person name="Rychlik I."/>
        </authorList>
    </citation>
    <scope>NUCLEOTIDE SEQUENCE</scope>
    <source>
        <strain evidence="10">An423</strain>
    </source>
</reference>
<evidence type="ECO:0000313" key="9">
    <source>
        <dbReference type="EMBL" id="MBB5185123.1"/>
    </source>
</evidence>
<evidence type="ECO:0000256" key="3">
    <source>
        <dbReference type="ARBA" id="ARBA00022475"/>
    </source>
</evidence>
<protein>
    <submittedName>
        <fullName evidence="10">Multidrug efflux SMR transporter</fullName>
    </submittedName>
    <submittedName>
        <fullName evidence="9">Small multidrug resistance pump</fullName>
    </submittedName>
</protein>
<organism evidence="9 11">
    <name type="scientific">Faecalicoccus acidiformans</name>
    <dbReference type="NCBI Taxonomy" id="915173"/>
    <lineage>
        <taxon>Bacteria</taxon>
        <taxon>Bacillati</taxon>
        <taxon>Bacillota</taxon>
        <taxon>Erysipelotrichia</taxon>
        <taxon>Erysipelotrichales</taxon>
        <taxon>Erysipelotrichaceae</taxon>
        <taxon>Faecalicoccus</taxon>
    </lineage>
</organism>
<evidence type="ECO:0000313" key="11">
    <source>
        <dbReference type="Proteomes" id="UP000521313"/>
    </source>
</evidence>
<evidence type="ECO:0000256" key="8">
    <source>
        <dbReference type="SAM" id="Phobius"/>
    </source>
</evidence>
<keyword evidence="6 8" id="KW-0472">Membrane</keyword>
<dbReference type="InterPro" id="IPR045324">
    <property type="entry name" value="Small_multidrug_res"/>
</dbReference>
<evidence type="ECO:0000313" key="10">
    <source>
        <dbReference type="EMBL" id="MBM6830582.1"/>
    </source>
</evidence>
<dbReference type="GO" id="GO:0022857">
    <property type="term" value="F:transmembrane transporter activity"/>
    <property type="evidence" value="ECO:0007669"/>
    <property type="project" value="InterPro"/>
</dbReference>
<dbReference type="FunFam" id="1.10.3730.20:FF:000001">
    <property type="entry name" value="Quaternary ammonium compound resistance transporter SugE"/>
    <property type="match status" value="1"/>
</dbReference>
<dbReference type="EMBL" id="JACJLU010000001">
    <property type="protein sequence ID" value="MBM6830582.1"/>
    <property type="molecule type" value="Genomic_DNA"/>
</dbReference>
<keyword evidence="4 7" id="KW-0812">Transmembrane</keyword>
<dbReference type="Gene3D" id="1.10.3730.20">
    <property type="match status" value="1"/>
</dbReference>
<dbReference type="RefSeq" id="WP_183375713.1">
    <property type="nucleotide sequence ID" value="NZ_CALVCN010000003.1"/>
</dbReference>
<keyword evidence="12" id="KW-1185">Reference proteome</keyword>
<evidence type="ECO:0000256" key="5">
    <source>
        <dbReference type="ARBA" id="ARBA00022989"/>
    </source>
</evidence>
<comment type="similarity">
    <text evidence="7">Belongs to the drug/metabolite transporter (DMT) superfamily. Small multidrug resistance (SMR) (TC 2.A.7.1) family.</text>
</comment>
<gene>
    <name evidence="10" type="ORF">H5982_00465</name>
    <name evidence="9" type="ORF">HNQ43_001172</name>
</gene>
<evidence type="ECO:0000256" key="2">
    <source>
        <dbReference type="ARBA" id="ARBA00022448"/>
    </source>
</evidence>
<dbReference type="Proteomes" id="UP000521313">
    <property type="component" value="Unassembled WGS sequence"/>
</dbReference>
<dbReference type="InterPro" id="IPR037185">
    <property type="entry name" value="EmrE-like"/>
</dbReference>
<dbReference type="PANTHER" id="PTHR30561">
    <property type="entry name" value="SMR FAMILY PROTON-DEPENDENT DRUG EFFLUX TRANSPORTER SUGE"/>
    <property type="match status" value="1"/>
</dbReference>
<keyword evidence="2" id="KW-0813">Transport</keyword>
<dbReference type="GO" id="GO:0005886">
    <property type="term" value="C:plasma membrane"/>
    <property type="evidence" value="ECO:0007669"/>
    <property type="project" value="UniProtKB-SubCell"/>
</dbReference>